<feature type="region of interest" description="Disordered" evidence="1">
    <location>
        <begin position="131"/>
        <end position="163"/>
    </location>
</feature>
<reference evidence="2" key="1">
    <citation type="journal article" date="2019" name="Sci. Rep.">
        <title>Draft genome of Tanacetum cinerariifolium, the natural source of mosquito coil.</title>
        <authorList>
            <person name="Yamashiro T."/>
            <person name="Shiraishi A."/>
            <person name="Satake H."/>
            <person name="Nakayama K."/>
        </authorList>
    </citation>
    <scope>NUCLEOTIDE SEQUENCE</scope>
</reference>
<organism evidence="2">
    <name type="scientific">Tanacetum cinerariifolium</name>
    <name type="common">Dalmatian daisy</name>
    <name type="synonym">Chrysanthemum cinerariifolium</name>
    <dbReference type="NCBI Taxonomy" id="118510"/>
    <lineage>
        <taxon>Eukaryota</taxon>
        <taxon>Viridiplantae</taxon>
        <taxon>Streptophyta</taxon>
        <taxon>Embryophyta</taxon>
        <taxon>Tracheophyta</taxon>
        <taxon>Spermatophyta</taxon>
        <taxon>Magnoliopsida</taxon>
        <taxon>eudicotyledons</taxon>
        <taxon>Gunneridae</taxon>
        <taxon>Pentapetalae</taxon>
        <taxon>asterids</taxon>
        <taxon>campanulids</taxon>
        <taxon>Asterales</taxon>
        <taxon>Asteraceae</taxon>
        <taxon>Asteroideae</taxon>
        <taxon>Anthemideae</taxon>
        <taxon>Anthemidinae</taxon>
        <taxon>Tanacetum</taxon>
    </lineage>
</organism>
<dbReference type="AlphaFoldDB" id="A0A699GK72"/>
<evidence type="ECO:0000256" key="1">
    <source>
        <dbReference type="SAM" id="MobiDB-lite"/>
    </source>
</evidence>
<protein>
    <submittedName>
        <fullName evidence="2">Uncharacterized protein</fullName>
    </submittedName>
</protein>
<comment type="caution">
    <text evidence="2">The sequence shown here is derived from an EMBL/GenBank/DDBJ whole genome shotgun (WGS) entry which is preliminary data.</text>
</comment>
<feature type="compositionally biased region" description="Basic and acidic residues" evidence="1">
    <location>
        <begin position="142"/>
        <end position="163"/>
    </location>
</feature>
<evidence type="ECO:0000313" key="2">
    <source>
        <dbReference type="EMBL" id="GEU29741.1"/>
    </source>
</evidence>
<name>A0A699GK72_TANCI</name>
<accession>A0A699GK72</accession>
<sequence length="163" mass="18417">MASECNNSGPSFNCLNFQDTSEDSKLVPSKTDLDNLFGPLYEEYYATSTPKVSYNSAANTHDNKYTSSSSSIIVEEDEAPQIVSTSAEPVAIELNTLVLNKNADELVQENVTELDRNVYYNPFHTHVFEEAESSSKYQDPSNMHEFHQTHRSTDKWTKNHPID</sequence>
<gene>
    <name evidence="2" type="ORF">Tci_001719</name>
</gene>
<dbReference type="EMBL" id="BKCJ010000095">
    <property type="protein sequence ID" value="GEU29741.1"/>
    <property type="molecule type" value="Genomic_DNA"/>
</dbReference>
<proteinExistence type="predicted"/>